<proteinExistence type="predicted"/>
<dbReference type="SUPFAM" id="SSF109854">
    <property type="entry name" value="DinB/YfiT-like putative metalloenzymes"/>
    <property type="match status" value="1"/>
</dbReference>
<dbReference type="InterPro" id="IPR018531">
    <property type="entry name" value="DUF1993"/>
</dbReference>
<dbReference type="AlphaFoldDB" id="A0A6A6TIC1"/>
<organism evidence="1 2">
    <name type="scientific">Lophiostoma macrostomum CBS 122681</name>
    <dbReference type="NCBI Taxonomy" id="1314788"/>
    <lineage>
        <taxon>Eukaryota</taxon>
        <taxon>Fungi</taxon>
        <taxon>Dikarya</taxon>
        <taxon>Ascomycota</taxon>
        <taxon>Pezizomycotina</taxon>
        <taxon>Dothideomycetes</taxon>
        <taxon>Pleosporomycetidae</taxon>
        <taxon>Pleosporales</taxon>
        <taxon>Lophiostomataceae</taxon>
        <taxon>Lophiostoma</taxon>
    </lineage>
</organism>
<dbReference type="EMBL" id="MU004313">
    <property type="protein sequence ID" value="KAF2658668.1"/>
    <property type="molecule type" value="Genomic_DNA"/>
</dbReference>
<sequence>MATSLYTTTIPAYIHALHNLSALLTFAEEHAAKNNIDPQTYLDARLYPDMQNFVFQIYRVTDYPRWTPLRVAGAERLSIPDVEKTYDELRARIAKTIEYLEKADEKDFVGKEDVKIVLHPPGPDGEVLTVELNAVDYVNYYANPNFFFHMSIAYGILRSQGVPVGKRMWLNASGRIPGLPTKKKADR</sequence>
<name>A0A6A6TIC1_9PLEO</name>
<gene>
    <name evidence="1" type="ORF">K491DRAFT_713377</name>
</gene>
<accession>A0A6A6TIC1</accession>
<dbReference type="Proteomes" id="UP000799324">
    <property type="component" value="Unassembled WGS sequence"/>
</dbReference>
<dbReference type="InterPro" id="IPR034660">
    <property type="entry name" value="DinB/YfiT-like"/>
</dbReference>
<dbReference type="OrthoDB" id="3724345at2759"/>
<reference evidence="1" key="1">
    <citation type="journal article" date="2020" name="Stud. Mycol.">
        <title>101 Dothideomycetes genomes: a test case for predicting lifestyles and emergence of pathogens.</title>
        <authorList>
            <person name="Haridas S."/>
            <person name="Albert R."/>
            <person name="Binder M."/>
            <person name="Bloem J."/>
            <person name="Labutti K."/>
            <person name="Salamov A."/>
            <person name="Andreopoulos B."/>
            <person name="Baker S."/>
            <person name="Barry K."/>
            <person name="Bills G."/>
            <person name="Bluhm B."/>
            <person name="Cannon C."/>
            <person name="Castanera R."/>
            <person name="Culley D."/>
            <person name="Daum C."/>
            <person name="Ezra D."/>
            <person name="Gonzalez J."/>
            <person name="Henrissat B."/>
            <person name="Kuo A."/>
            <person name="Liang C."/>
            <person name="Lipzen A."/>
            <person name="Lutzoni F."/>
            <person name="Magnuson J."/>
            <person name="Mondo S."/>
            <person name="Nolan M."/>
            <person name="Ohm R."/>
            <person name="Pangilinan J."/>
            <person name="Park H.-J."/>
            <person name="Ramirez L."/>
            <person name="Alfaro M."/>
            <person name="Sun H."/>
            <person name="Tritt A."/>
            <person name="Yoshinaga Y."/>
            <person name="Zwiers L.-H."/>
            <person name="Turgeon B."/>
            <person name="Goodwin S."/>
            <person name="Spatafora J."/>
            <person name="Crous P."/>
            <person name="Grigoriev I."/>
        </authorList>
    </citation>
    <scope>NUCLEOTIDE SEQUENCE</scope>
    <source>
        <strain evidence="1">CBS 122681</strain>
    </source>
</reference>
<evidence type="ECO:0000313" key="2">
    <source>
        <dbReference type="Proteomes" id="UP000799324"/>
    </source>
</evidence>
<keyword evidence="2" id="KW-1185">Reference proteome</keyword>
<dbReference type="PANTHER" id="PTHR36922">
    <property type="entry name" value="BLL2446 PROTEIN"/>
    <property type="match status" value="1"/>
</dbReference>
<dbReference type="Gene3D" id="1.20.120.450">
    <property type="entry name" value="dinb family like domain"/>
    <property type="match status" value="1"/>
</dbReference>
<evidence type="ECO:0000313" key="1">
    <source>
        <dbReference type="EMBL" id="KAF2658668.1"/>
    </source>
</evidence>
<dbReference type="PANTHER" id="PTHR36922:SF1">
    <property type="entry name" value="DUF1993 DOMAIN-CONTAINING PROTEIN"/>
    <property type="match status" value="1"/>
</dbReference>
<dbReference type="Pfam" id="PF09351">
    <property type="entry name" value="DUF1993"/>
    <property type="match status" value="1"/>
</dbReference>
<protein>
    <submittedName>
        <fullName evidence="1">Uncharacterized protein</fullName>
    </submittedName>
</protein>